<feature type="domain" description="S-Me-THD-like C-terminal" evidence="2">
    <location>
        <begin position="176"/>
        <end position="362"/>
    </location>
</feature>
<sequence length="375" mass="40187">MKQLTRLDISDILHGCAVLGTGGGGELSEGFRYIEAAFAEGKTFTLVDIDKVPAGENLCTPYMLGALTPISAEEEQEYAALPRASGIPMLAAYERLKALTGDDYYGTICCELGGSNTAISFYLAAMTDGYIIDADPAGRAVPEITHSTYYFNGLPAAPIVTANEFGECFICENVADDQRAERVVRALAMVSRNDIAAIDHALPVEQLRGAVIPGTISKALNVGQAIRFAAQEQRDIADAIADCAGGYVAFRGNVSQFHFETKDGFTLGVIHIQGQGEYQGTTYSIEVKNENMVARLNDVVDVTIPDLICILDLDKNIPVTNPHHRVGANLAVVILPAPKEFTTEKGLAAFGPAYAGVEQDYQNAVAKHFTKLKSA</sequence>
<dbReference type="Gene3D" id="3.40.1610.10">
    <property type="entry name" value="CV3147-like domain"/>
    <property type="match status" value="1"/>
</dbReference>
<accession>A0ABS0WGF3</accession>
<comment type="caution">
    <text evidence="3">The sequence shown here is derived from an EMBL/GenBank/DDBJ whole genome shotgun (WGS) entry which is preliminary data.</text>
</comment>
<name>A0ABS0WGF3_9ALTE</name>
<evidence type="ECO:0000259" key="1">
    <source>
        <dbReference type="Pfam" id="PF06032"/>
    </source>
</evidence>
<dbReference type="Gene3D" id="2.40.390.10">
    <property type="entry name" value="CV3147-like"/>
    <property type="match status" value="1"/>
</dbReference>
<dbReference type="RefSeq" id="WP_198825098.1">
    <property type="nucleotide sequence ID" value="NZ_JAEILT010000020.1"/>
</dbReference>
<feature type="domain" description="S-Me-THD N-terminal" evidence="1">
    <location>
        <begin position="8"/>
        <end position="172"/>
    </location>
</feature>
<dbReference type="Pfam" id="PF06032">
    <property type="entry name" value="S-Me-THD_N"/>
    <property type="match status" value="1"/>
</dbReference>
<evidence type="ECO:0000259" key="2">
    <source>
        <dbReference type="Pfam" id="PF20906"/>
    </source>
</evidence>
<dbReference type="InterPro" id="IPR024071">
    <property type="entry name" value="S-Me-THD_C_sf"/>
</dbReference>
<evidence type="ECO:0000313" key="4">
    <source>
        <dbReference type="Proteomes" id="UP000649232"/>
    </source>
</evidence>
<protein>
    <submittedName>
        <fullName evidence="3">DUF917 domain-containing protein</fullName>
    </submittedName>
</protein>
<dbReference type="SUPFAM" id="SSF160991">
    <property type="entry name" value="CV3147-like"/>
    <property type="match status" value="1"/>
</dbReference>
<dbReference type="InterPro" id="IPR048350">
    <property type="entry name" value="S-Me-THD-like_C"/>
</dbReference>
<dbReference type="InterPro" id="IPR010318">
    <property type="entry name" value="S-Me-THD_N"/>
</dbReference>
<dbReference type="EMBL" id="JAEILT010000020">
    <property type="protein sequence ID" value="MBJ2137522.1"/>
    <property type="molecule type" value="Genomic_DNA"/>
</dbReference>
<evidence type="ECO:0000313" key="3">
    <source>
        <dbReference type="EMBL" id="MBJ2137522.1"/>
    </source>
</evidence>
<proteinExistence type="predicted"/>
<dbReference type="Pfam" id="PF20906">
    <property type="entry name" value="S-Me-THD_C"/>
    <property type="match status" value="1"/>
</dbReference>
<dbReference type="InterPro" id="IPR027479">
    <property type="entry name" value="S-Me-THD_N_sf"/>
</dbReference>
<reference evidence="3 4" key="1">
    <citation type="submission" date="2020-12" db="EMBL/GenBank/DDBJ databases">
        <title>Draft genome sequences of nine environmental bacterial isolates colonizing plastic.</title>
        <authorList>
            <person name="Borre I."/>
            <person name="Sonnenschein E.C."/>
        </authorList>
    </citation>
    <scope>NUCLEOTIDE SEQUENCE [LARGE SCALE GENOMIC DNA]</scope>
    <source>
        <strain evidence="3 4">IB30</strain>
    </source>
</reference>
<organism evidence="3 4">
    <name type="scientific">Paraglaciecola chathamensis</name>
    <dbReference type="NCBI Taxonomy" id="368405"/>
    <lineage>
        <taxon>Bacteria</taxon>
        <taxon>Pseudomonadati</taxon>
        <taxon>Pseudomonadota</taxon>
        <taxon>Gammaproteobacteria</taxon>
        <taxon>Alteromonadales</taxon>
        <taxon>Alteromonadaceae</taxon>
        <taxon>Paraglaciecola</taxon>
    </lineage>
</organism>
<dbReference type="Proteomes" id="UP000649232">
    <property type="component" value="Unassembled WGS sequence"/>
</dbReference>
<gene>
    <name evidence="3" type="ORF">JEU11_13760</name>
</gene>